<reference evidence="1" key="1">
    <citation type="submission" date="2022-08" db="UniProtKB">
        <authorList>
            <consortium name="EnsemblMetazoa"/>
        </authorList>
    </citation>
    <scope>IDENTIFICATION</scope>
    <source>
        <strain evidence="1">05x7-T-G4-1.051#20</strain>
    </source>
</reference>
<sequence>MHYLVLTCTQEHLKANSEKLRFILLRYTDEENFELTNYIKISVQGIAPDTSEEVIHGAIKRYFTSKKEAVGHLSSQSNS</sequence>
<proteinExistence type="predicted"/>
<organism evidence="1 2">
    <name type="scientific">Magallana gigas</name>
    <name type="common">Pacific oyster</name>
    <name type="synonym">Crassostrea gigas</name>
    <dbReference type="NCBI Taxonomy" id="29159"/>
    <lineage>
        <taxon>Eukaryota</taxon>
        <taxon>Metazoa</taxon>
        <taxon>Spiralia</taxon>
        <taxon>Lophotrochozoa</taxon>
        <taxon>Mollusca</taxon>
        <taxon>Bivalvia</taxon>
        <taxon>Autobranchia</taxon>
        <taxon>Pteriomorphia</taxon>
        <taxon>Ostreida</taxon>
        <taxon>Ostreoidea</taxon>
        <taxon>Ostreidae</taxon>
        <taxon>Magallana</taxon>
    </lineage>
</organism>
<protein>
    <submittedName>
        <fullName evidence="1">Uncharacterized protein</fullName>
    </submittedName>
</protein>
<name>A0A8W8MPL3_MAGGI</name>
<dbReference type="AlphaFoldDB" id="A0A8W8MPL3"/>
<evidence type="ECO:0000313" key="2">
    <source>
        <dbReference type="Proteomes" id="UP000005408"/>
    </source>
</evidence>
<evidence type="ECO:0000313" key="1">
    <source>
        <dbReference type="EnsemblMetazoa" id="G33605.1:cds"/>
    </source>
</evidence>
<accession>A0A8W8MPL3</accession>
<dbReference type="EnsemblMetazoa" id="G33605.1">
    <property type="protein sequence ID" value="G33605.1:cds"/>
    <property type="gene ID" value="G33605"/>
</dbReference>
<dbReference type="Proteomes" id="UP000005408">
    <property type="component" value="Unassembled WGS sequence"/>
</dbReference>
<keyword evidence="2" id="KW-1185">Reference proteome</keyword>